<keyword evidence="1" id="KW-0472">Membrane</keyword>
<feature type="transmembrane region" description="Helical" evidence="1">
    <location>
        <begin position="269"/>
        <end position="290"/>
    </location>
</feature>
<dbReference type="Proteomes" id="UP000053354">
    <property type="component" value="Chromosome"/>
</dbReference>
<dbReference type="KEGG" id="pll:I858_011170"/>
<feature type="transmembrane region" description="Helical" evidence="1">
    <location>
        <begin position="230"/>
        <end position="248"/>
    </location>
</feature>
<feature type="transmembrane region" description="Helical" evidence="1">
    <location>
        <begin position="296"/>
        <end position="316"/>
    </location>
</feature>
<feature type="transmembrane region" description="Helical" evidence="1">
    <location>
        <begin position="27"/>
        <end position="43"/>
    </location>
</feature>
<feature type="transmembrane region" description="Helical" evidence="1">
    <location>
        <begin position="152"/>
        <end position="175"/>
    </location>
</feature>
<dbReference type="RefSeq" id="WP_049695184.1">
    <property type="nucleotide sequence ID" value="NZ_CP016540.2"/>
</dbReference>
<dbReference type="Pfam" id="PF14897">
    <property type="entry name" value="EpsG"/>
    <property type="match status" value="1"/>
</dbReference>
<name>A0A1B1S2Y6_9BACL</name>
<feature type="transmembrane region" description="Helical" evidence="1">
    <location>
        <begin position="86"/>
        <end position="105"/>
    </location>
</feature>
<feature type="transmembrane region" description="Helical" evidence="1">
    <location>
        <begin position="323"/>
        <end position="344"/>
    </location>
</feature>
<evidence type="ECO:0008006" key="4">
    <source>
        <dbReference type="Google" id="ProtNLM"/>
    </source>
</evidence>
<evidence type="ECO:0000313" key="3">
    <source>
        <dbReference type="Proteomes" id="UP000053354"/>
    </source>
</evidence>
<dbReference type="OrthoDB" id="2989568at2"/>
<accession>A0A1B1S2Y6</accession>
<evidence type="ECO:0000256" key="1">
    <source>
        <dbReference type="SAM" id="Phobius"/>
    </source>
</evidence>
<evidence type="ECO:0000313" key="2">
    <source>
        <dbReference type="EMBL" id="ANU27548.1"/>
    </source>
</evidence>
<organism evidence="2 3">
    <name type="scientific">Planococcus versutus</name>
    <dbReference type="NCBI Taxonomy" id="1302659"/>
    <lineage>
        <taxon>Bacteria</taxon>
        <taxon>Bacillati</taxon>
        <taxon>Bacillota</taxon>
        <taxon>Bacilli</taxon>
        <taxon>Bacillales</taxon>
        <taxon>Caryophanaceae</taxon>
        <taxon>Planococcus</taxon>
    </lineage>
</organism>
<sequence>MLYILSIVLVLINLLYAFVKKKKNSLSFGLMLLAWILFWGSYNNPDYSVYQSIYNSKGEYTTDSLEYGFITLIKLFNIIGFNYEMFLMTISLLSFYLIHSTVKLFTGNYNFVYSLYFIFPLFFDIVQIRNFLMMAIFIYSVRFLVESKKIKYLILIIIASTIQISALAFLPFMIINTKKKNYGIGIIFLISISISIILLLNNKEIPYLEKITDLTQSDKLSFYFETTTNYGFLLYWFVHILTFSMIILSKKLYRKFEINDLRKDIKFQFINLVYWINVLGFIYFPLYLLNSNFTRIMRNLMILNYIVIAITSYSIKNKAESKIYFLIVVVYMAIIYMILQYPFFSSTIKPILENNLMFKF</sequence>
<proteinExistence type="predicted"/>
<keyword evidence="3" id="KW-1185">Reference proteome</keyword>
<feature type="transmembrane region" description="Helical" evidence="1">
    <location>
        <begin position="182"/>
        <end position="200"/>
    </location>
</feature>
<keyword evidence="1" id="KW-0812">Transmembrane</keyword>
<dbReference type="InterPro" id="IPR049458">
    <property type="entry name" value="EpsG-like"/>
</dbReference>
<feature type="transmembrane region" description="Helical" evidence="1">
    <location>
        <begin position="117"/>
        <end position="140"/>
    </location>
</feature>
<keyword evidence="1" id="KW-1133">Transmembrane helix</keyword>
<gene>
    <name evidence="2" type="ORF">I858_011170</name>
</gene>
<dbReference type="STRING" id="1302659.I858_011170"/>
<dbReference type="AlphaFoldDB" id="A0A1B1S2Y6"/>
<dbReference type="EMBL" id="CP016540">
    <property type="protein sequence ID" value="ANU27548.1"/>
    <property type="molecule type" value="Genomic_DNA"/>
</dbReference>
<reference evidence="2" key="1">
    <citation type="submission" date="2016-10" db="EMBL/GenBank/DDBJ databases">
        <authorList>
            <person name="See-Too W.S."/>
        </authorList>
    </citation>
    <scope>NUCLEOTIDE SEQUENCE</scope>
    <source>
        <strain evidence="2">L10.15</strain>
    </source>
</reference>
<protein>
    <recommendedName>
        <fullName evidence="4">EpsG family protein</fullName>
    </recommendedName>
</protein>